<dbReference type="EMBL" id="CACVAQ010000498">
    <property type="protein sequence ID" value="CAA6829523.1"/>
    <property type="molecule type" value="Genomic_DNA"/>
</dbReference>
<feature type="compositionally biased region" description="Low complexity" evidence="1">
    <location>
        <begin position="154"/>
        <end position="163"/>
    </location>
</feature>
<sequence>MKFINVLIVLSLVFIARVAYTQTGLEVLEQERAALLLAYDANPKKGIQKKIAQKEAEMIAFIKENGFEVRIKTFFAYSKIEVKDKLYLGETIAVLKDKDTIILLEYLETGHFKVRTKDNKIGYLFHSDFSPSLEEYPMRILVPKTTSHKKSTEKTTPPKTSTTIYTPRSNSTSSKGCSTVQCSGTTQKGSRCRNRTTNCGGRCHLH</sequence>
<evidence type="ECO:0000256" key="1">
    <source>
        <dbReference type="SAM" id="MobiDB-lite"/>
    </source>
</evidence>
<organism evidence="2">
    <name type="scientific">uncultured Aureispira sp</name>
    <dbReference type="NCBI Taxonomy" id="1331704"/>
    <lineage>
        <taxon>Bacteria</taxon>
        <taxon>Pseudomonadati</taxon>
        <taxon>Bacteroidota</taxon>
        <taxon>Saprospiria</taxon>
        <taxon>Saprospirales</taxon>
        <taxon>Saprospiraceae</taxon>
        <taxon>Aureispira</taxon>
        <taxon>environmental samples</taxon>
    </lineage>
</organism>
<feature type="compositionally biased region" description="Polar residues" evidence="1">
    <location>
        <begin position="164"/>
        <end position="189"/>
    </location>
</feature>
<proteinExistence type="predicted"/>
<reference evidence="2" key="1">
    <citation type="submission" date="2020-01" db="EMBL/GenBank/DDBJ databases">
        <authorList>
            <person name="Meier V. D."/>
            <person name="Meier V D."/>
        </authorList>
    </citation>
    <scope>NUCLEOTIDE SEQUENCE</scope>
    <source>
        <strain evidence="2">HLG_WM_MAG_10</strain>
    </source>
</reference>
<dbReference type="AlphaFoldDB" id="A0A6S6UMP9"/>
<evidence type="ECO:0000313" key="2">
    <source>
        <dbReference type="EMBL" id="CAA6829523.1"/>
    </source>
</evidence>
<evidence type="ECO:0008006" key="3">
    <source>
        <dbReference type="Google" id="ProtNLM"/>
    </source>
</evidence>
<feature type="region of interest" description="Disordered" evidence="1">
    <location>
        <begin position="145"/>
        <end position="189"/>
    </location>
</feature>
<gene>
    <name evidence="2" type="ORF">HELGO_WM24824</name>
</gene>
<accession>A0A6S6UMP9</accession>
<name>A0A6S6UMP9_9BACT</name>
<protein>
    <recommendedName>
        <fullName evidence="3">SH3 domain-containing protein</fullName>
    </recommendedName>
</protein>